<accession>A0A9W8AR81</accession>
<protein>
    <submittedName>
        <fullName evidence="1">Uncharacterized protein</fullName>
    </submittedName>
</protein>
<evidence type="ECO:0000313" key="2">
    <source>
        <dbReference type="Proteomes" id="UP001150925"/>
    </source>
</evidence>
<sequence length="180" mass="21135">MDKVPETNELKFRIFSEQLFTRTRLVSDSQDKVLYAIKHKSTLSRKHLEDHETGQVFWCLKGCWGFVNEVDFVSVKLNRKWHLGGDHFHFEYDAVPYKWVPKSRWSKFSYQCFHRDSDELVAEFKYKHFSKTFGNVTIYPKENWPIRLTEFLIFSVMRIVEVQLREDRSSGGGGGGGDGG</sequence>
<organism evidence="1 2">
    <name type="scientific">Dispira parvispora</name>
    <dbReference type="NCBI Taxonomy" id="1520584"/>
    <lineage>
        <taxon>Eukaryota</taxon>
        <taxon>Fungi</taxon>
        <taxon>Fungi incertae sedis</taxon>
        <taxon>Zoopagomycota</taxon>
        <taxon>Kickxellomycotina</taxon>
        <taxon>Dimargaritomycetes</taxon>
        <taxon>Dimargaritales</taxon>
        <taxon>Dimargaritaceae</taxon>
        <taxon>Dispira</taxon>
    </lineage>
</organism>
<name>A0A9W8AR81_9FUNG</name>
<comment type="caution">
    <text evidence="1">The sequence shown here is derived from an EMBL/GenBank/DDBJ whole genome shotgun (WGS) entry which is preliminary data.</text>
</comment>
<reference evidence="1" key="1">
    <citation type="submission" date="2022-07" db="EMBL/GenBank/DDBJ databases">
        <title>Phylogenomic reconstructions and comparative analyses of Kickxellomycotina fungi.</title>
        <authorList>
            <person name="Reynolds N.K."/>
            <person name="Stajich J.E."/>
            <person name="Barry K."/>
            <person name="Grigoriev I.V."/>
            <person name="Crous P."/>
            <person name="Smith M.E."/>
        </authorList>
    </citation>
    <scope>NUCLEOTIDE SEQUENCE</scope>
    <source>
        <strain evidence="1">RSA 1196</strain>
    </source>
</reference>
<evidence type="ECO:0000313" key="1">
    <source>
        <dbReference type="EMBL" id="KAJ1967351.1"/>
    </source>
</evidence>
<dbReference type="EMBL" id="JANBPY010000352">
    <property type="protein sequence ID" value="KAJ1967351.1"/>
    <property type="molecule type" value="Genomic_DNA"/>
</dbReference>
<keyword evidence="2" id="KW-1185">Reference proteome</keyword>
<dbReference type="Proteomes" id="UP001150925">
    <property type="component" value="Unassembled WGS sequence"/>
</dbReference>
<dbReference type="OrthoDB" id="5545323at2759"/>
<proteinExistence type="predicted"/>
<gene>
    <name evidence="1" type="ORF">IWQ62_001918</name>
</gene>
<dbReference type="AlphaFoldDB" id="A0A9W8AR81"/>